<feature type="region of interest" description="Disordered" evidence="1">
    <location>
        <begin position="7"/>
        <end position="44"/>
    </location>
</feature>
<reference evidence="3" key="1">
    <citation type="submission" date="2020-02" db="EMBL/GenBank/DDBJ databases">
        <title>Streptomyces sp. ASO4wet.</title>
        <authorList>
            <person name="Risdian C."/>
            <person name="Landwehr W."/>
            <person name="Schupp P."/>
            <person name="Wink J."/>
        </authorList>
    </citation>
    <scope>NUCLEOTIDE SEQUENCE [LARGE SCALE GENOMIC DNA]</scope>
    <source>
        <strain evidence="3">ASO4wet</strain>
    </source>
</reference>
<evidence type="ECO:0000256" key="1">
    <source>
        <dbReference type="SAM" id="MobiDB-lite"/>
    </source>
</evidence>
<evidence type="ECO:0000313" key="3">
    <source>
        <dbReference type="Proteomes" id="UP000595046"/>
    </source>
</evidence>
<sequence length="85" mass="8539">MRIVVLLDAPQHGSEQDTSGPGQTKRVARSISPECCPGPGGADTGTRLIAGGSAGDAIVLAGQRHSVGSAGQMDAVLEREPVDCA</sequence>
<proteinExistence type="predicted"/>
<keyword evidence="3" id="KW-1185">Reference proteome</keyword>
<dbReference type="KEGG" id="sbat:G4Z16_02080"/>
<dbReference type="AlphaFoldDB" id="A0A7T1T2U0"/>
<gene>
    <name evidence="2" type="ORF">G4Z16_02080</name>
</gene>
<accession>A0A7T1T2U0</accession>
<dbReference type="Proteomes" id="UP000595046">
    <property type="component" value="Chromosome"/>
</dbReference>
<name>A0A7T1T2U0_9ACTN</name>
<protein>
    <submittedName>
        <fullName evidence="2">Uncharacterized protein</fullName>
    </submittedName>
</protein>
<dbReference type="RefSeq" id="WP_197348885.1">
    <property type="nucleotide sequence ID" value="NZ_CP048882.1"/>
</dbReference>
<evidence type="ECO:0000313" key="2">
    <source>
        <dbReference type="EMBL" id="QPP05375.1"/>
    </source>
</evidence>
<organism evidence="2 3">
    <name type="scientific">Streptomyces bathyalis</name>
    <dbReference type="NCBI Taxonomy" id="2710756"/>
    <lineage>
        <taxon>Bacteria</taxon>
        <taxon>Bacillati</taxon>
        <taxon>Actinomycetota</taxon>
        <taxon>Actinomycetes</taxon>
        <taxon>Kitasatosporales</taxon>
        <taxon>Streptomycetaceae</taxon>
        <taxon>Streptomyces</taxon>
    </lineage>
</organism>
<dbReference type="EMBL" id="CP048882">
    <property type="protein sequence ID" value="QPP05375.1"/>
    <property type="molecule type" value="Genomic_DNA"/>
</dbReference>